<sequence length="211" mass="22754">MSDPLTDSPAIAPSTSALILSTTPPNDPPPPYPSRERRRTTRAGRRRRTTGMDSEHLQVSSTGNESDYDVASAAGTSPFPTGTDTEHEATENTPLLGSTSPRILSGGISGRQRTLSLTSTLQSATSFTPSFAQTVLSAFHPDRDCDLDSEADSDHEHSQHDFPGSRPAIEEQSRLFATELSNPQIGRRGAHPLGGPWRNASIYFPPNPFNN</sequence>
<accession>A0A2R6NVT1</accession>
<organism evidence="2 3">
    <name type="scientific">Hermanssonia centrifuga</name>
    <dbReference type="NCBI Taxonomy" id="98765"/>
    <lineage>
        <taxon>Eukaryota</taxon>
        <taxon>Fungi</taxon>
        <taxon>Dikarya</taxon>
        <taxon>Basidiomycota</taxon>
        <taxon>Agaricomycotina</taxon>
        <taxon>Agaricomycetes</taxon>
        <taxon>Polyporales</taxon>
        <taxon>Meruliaceae</taxon>
        <taxon>Hermanssonia</taxon>
    </lineage>
</organism>
<keyword evidence="3" id="KW-1185">Reference proteome</keyword>
<protein>
    <submittedName>
        <fullName evidence="2">Uncharacterized protein</fullName>
    </submittedName>
</protein>
<dbReference type="Proteomes" id="UP000186601">
    <property type="component" value="Unassembled WGS sequence"/>
</dbReference>
<proteinExistence type="predicted"/>
<evidence type="ECO:0000313" key="2">
    <source>
        <dbReference type="EMBL" id="PSR77842.1"/>
    </source>
</evidence>
<evidence type="ECO:0000256" key="1">
    <source>
        <dbReference type="SAM" id="MobiDB-lite"/>
    </source>
</evidence>
<comment type="caution">
    <text evidence="2">The sequence shown here is derived from an EMBL/GenBank/DDBJ whole genome shotgun (WGS) entry which is preliminary data.</text>
</comment>
<reference evidence="2 3" key="1">
    <citation type="submission" date="2018-02" db="EMBL/GenBank/DDBJ databases">
        <title>Genome sequence of the basidiomycete white-rot fungus Phlebia centrifuga.</title>
        <authorList>
            <person name="Granchi Z."/>
            <person name="Peng M."/>
            <person name="de Vries R.P."/>
            <person name="Hilden K."/>
            <person name="Makela M.R."/>
            <person name="Grigoriev I."/>
            <person name="Riley R."/>
        </authorList>
    </citation>
    <scope>NUCLEOTIDE SEQUENCE [LARGE SCALE GENOMIC DNA]</scope>
    <source>
        <strain evidence="2 3">FBCC195</strain>
    </source>
</reference>
<name>A0A2R6NVT1_9APHY</name>
<dbReference type="EMBL" id="MLYV02000771">
    <property type="protein sequence ID" value="PSR77842.1"/>
    <property type="molecule type" value="Genomic_DNA"/>
</dbReference>
<dbReference type="STRING" id="98765.A0A2R6NVT1"/>
<dbReference type="AlphaFoldDB" id="A0A2R6NVT1"/>
<feature type="region of interest" description="Disordered" evidence="1">
    <location>
        <begin position="143"/>
        <end position="211"/>
    </location>
</feature>
<feature type="compositionally biased region" description="Basic and acidic residues" evidence="1">
    <location>
        <begin position="143"/>
        <end position="160"/>
    </location>
</feature>
<feature type="compositionally biased region" description="Polar residues" evidence="1">
    <location>
        <begin position="74"/>
        <end position="83"/>
    </location>
</feature>
<gene>
    <name evidence="2" type="ORF">PHLCEN_2v7693</name>
</gene>
<evidence type="ECO:0000313" key="3">
    <source>
        <dbReference type="Proteomes" id="UP000186601"/>
    </source>
</evidence>
<feature type="region of interest" description="Disordered" evidence="1">
    <location>
        <begin position="1"/>
        <end position="108"/>
    </location>
</feature>
<dbReference type="OrthoDB" id="2576477at2759"/>
<feature type="compositionally biased region" description="Polar residues" evidence="1">
    <location>
        <begin position="91"/>
        <end position="102"/>
    </location>
</feature>
<feature type="compositionally biased region" description="Basic residues" evidence="1">
    <location>
        <begin position="36"/>
        <end position="49"/>
    </location>
</feature>